<dbReference type="Proteomes" id="UP001161388">
    <property type="component" value="Unassembled WGS sequence"/>
</dbReference>
<gene>
    <name evidence="1" type="ORF">GCM10007927_04840</name>
</gene>
<dbReference type="EMBL" id="BSNL01000001">
    <property type="protein sequence ID" value="GLQ25681.1"/>
    <property type="molecule type" value="Genomic_DNA"/>
</dbReference>
<comment type="caution">
    <text evidence="1">The sequence shown here is derived from an EMBL/GenBank/DDBJ whole genome shotgun (WGS) entry which is preliminary data.</text>
</comment>
<proteinExistence type="predicted"/>
<sequence>MIRISAEQMLAFQDKAMQTFIGRVVDELPGYRGALVEGRSRSDLFQVASLAVERAEGYGLDSERALFLYANLSVTLGAYFDSDPALPWAADRLADDSYLANEKITDVWNCYIDYCEAVMGPDEEAYVPRRAFEAYCALPPPMPDDGTIQPIVEDFRLFWPEKVDLIGEEALRLHVLSAGKRAADLGLSDHAARVRYCRIAFLLGHAFDADPLHGWAWPALGGTSGQSDSEVMDEVEMQFKTHVVQAVIDWVEPEDSNDGER</sequence>
<evidence type="ECO:0000313" key="2">
    <source>
        <dbReference type="Proteomes" id="UP001161388"/>
    </source>
</evidence>
<protein>
    <recommendedName>
        <fullName evidence="3">DUF2063 domain-containing protein</fullName>
    </recommendedName>
</protein>
<evidence type="ECO:0000313" key="1">
    <source>
        <dbReference type="EMBL" id="GLQ25681.1"/>
    </source>
</evidence>
<dbReference type="RefSeq" id="WP_284370208.1">
    <property type="nucleotide sequence ID" value="NZ_BSNL01000001.1"/>
</dbReference>
<keyword evidence="2" id="KW-1185">Reference proteome</keyword>
<reference evidence="1" key="1">
    <citation type="journal article" date="2014" name="Int. J. Syst. Evol. Microbiol.">
        <title>Complete genome of a new Firmicutes species belonging to the dominant human colonic microbiota ('Ruminococcus bicirculans') reveals two chromosomes and a selective capacity to utilize plant glucans.</title>
        <authorList>
            <consortium name="NISC Comparative Sequencing Program"/>
            <person name="Wegmann U."/>
            <person name="Louis P."/>
            <person name="Goesmann A."/>
            <person name="Henrissat B."/>
            <person name="Duncan S.H."/>
            <person name="Flint H.J."/>
        </authorList>
    </citation>
    <scope>NUCLEOTIDE SEQUENCE</scope>
    <source>
        <strain evidence="1">NBRC 109915</strain>
    </source>
</reference>
<accession>A0ABQ5VDU6</accession>
<reference evidence="1" key="2">
    <citation type="submission" date="2023-01" db="EMBL/GenBank/DDBJ databases">
        <title>Draft genome sequence of Sulfitobacter pacificus strain NBRC 109915.</title>
        <authorList>
            <person name="Sun Q."/>
            <person name="Mori K."/>
        </authorList>
    </citation>
    <scope>NUCLEOTIDE SEQUENCE</scope>
    <source>
        <strain evidence="1">NBRC 109915</strain>
    </source>
</reference>
<organism evidence="1 2">
    <name type="scientific">Sulfitobacter pacificus</name>
    <dbReference type="NCBI Taxonomy" id="1499314"/>
    <lineage>
        <taxon>Bacteria</taxon>
        <taxon>Pseudomonadati</taxon>
        <taxon>Pseudomonadota</taxon>
        <taxon>Alphaproteobacteria</taxon>
        <taxon>Rhodobacterales</taxon>
        <taxon>Roseobacteraceae</taxon>
        <taxon>Sulfitobacter</taxon>
    </lineage>
</organism>
<name>A0ABQ5VDU6_9RHOB</name>
<evidence type="ECO:0008006" key="3">
    <source>
        <dbReference type="Google" id="ProtNLM"/>
    </source>
</evidence>